<evidence type="ECO:0000256" key="3">
    <source>
        <dbReference type="ARBA" id="ARBA00022801"/>
    </source>
</evidence>
<evidence type="ECO:0000313" key="6">
    <source>
        <dbReference type="EMBL" id="CAB3399558.1"/>
    </source>
</evidence>
<dbReference type="GO" id="GO:0052689">
    <property type="term" value="F:carboxylic ester hydrolase activity"/>
    <property type="evidence" value="ECO:0007669"/>
    <property type="project" value="UniProtKB-KW"/>
</dbReference>
<protein>
    <recommendedName>
        <fullName evidence="4">Carboxylic ester hydrolase</fullName>
        <ecNumber evidence="4">3.1.1.-</ecNumber>
    </recommendedName>
</protein>
<dbReference type="PANTHER" id="PTHR45029">
    <property type="entry name" value="CARBOXYLIC ESTER HYDROLASE-RELATED"/>
    <property type="match status" value="1"/>
</dbReference>
<evidence type="ECO:0000313" key="7">
    <source>
        <dbReference type="Proteomes" id="UP000494206"/>
    </source>
</evidence>
<keyword evidence="7" id="KW-1185">Reference proteome</keyword>
<dbReference type="SUPFAM" id="SSF53474">
    <property type="entry name" value="alpha/beta-Hydrolases"/>
    <property type="match status" value="1"/>
</dbReference>
<reference evidence="6 7" key="1">
    <citation type="submission" date="2020-04" db="EMBL/GenBank/DDBJ databases">
        <authorList>
            <person name="Laetsch R D."/>
            <person name="Stevens L."/>
            <person name="Kumar S."/>
            <person name="Blaxter L. M."/>
        </authorList>
    </citation>
    <scope>NUCLEOTIDE SEQUENCE [LARGE SCALE GENOMIC DNA]</scope>
</reference>
<dbReference type="Proteomes" id="UP000494206">
    <property type="component" value="Unassembled WGS sequence"/>
</dbReference>
<comment type="caution">
    <text evidence="6">The sequence shown here is derived from an EMBL/GenBank/DDBJ whole genome shotgun (WGS) entry which is preliminary data.</text>
</comment>
<feature type="domain" description="Carboxylesterase type B" evidence="5">
    <location>
        <begin position="16"/>
        <end position="525"/>
    </location>
</feature>
<comment type="similarity">
    <text evidence="1 4">Belongs to the type-B carboxylesterase/lipase family.</text>
</comment>
<dbReference type="Pfam" id="PF00135">
    <property type="entry name" value="COesterase"/>
    <property type="match status" value="1"/>
</dbReference>
<sequence>MGGYLSHLTPEVATHTLDASCGPIRGNIYKHGDKIVEGYLGIPFGKPPVGELRFAKPVPCDKWDEVKDCTSYAPKCPQNILNPLHPSNVSEDCLALNVFRPAWESTEFASQGRPVMVYVHGGAFEFGASSDYCAYSITGTLPLKDVVFVTIHYRLSVFGFLTTGDENCKGNFGLWDQTLALKWIQQHIKSFGGDPNNVTVFGQSAGGVSVDFLSLSPHSRDLFHKMIPMSGGAGCEFAMRTAERQAQVFVEYAEFLGYKGSGDSKDLLEWYKSAPTELLASHKTFNRKTVSGFLTFAPNMDGDFFPKPLEQLRKEAPKKPAIVGICEQEGLVLCYFIAQNQGNTYDMFKGKVQQTFGEDIFDNPEQIQQKVVDYYMKGIDRTNEEEVKKGFSAFIGDALFNQGVFEMVQDLTKNGNQVFYYNFRYFNPESFGILESLIPFKAATHCTDLRYVLGEGVYSKFEPNEDEYKVLEFMTTTFTNFAKTGNPENPDWQPYSLDKPYTRFCINLPKSHMIDVFDKEGLKFWKELNKENKMYNELRYGK</sequence>
<proteinExistence type="inferred from homology"/>
<dbReference type="InterPro" id="IPR019826">
    <property type="entry name" value="Carboxylesterase_B_AS"/>
</dbReference>
<evidence type="ECO:0000259" key="5">
    <source>
        <dbReference type="Pfam" id="PF00135"/>
    </source>
</evidence>
<dbReference type="Gene3D" id="3.40.50.1820">
    <property type="entry name" value="alpha/beta hydrolase"/>
    <property type="match status" value="1"/>
</dbReference>
<dbReference type="OrthoDB" id="19653at2759"/>
<evidence type="ECO:0000256" key="1">
    <source>
        <dbReference type="ARBA" id="ARBA00005964"/>
    </source>
</evidence>
<dbReference type="InterPro" id="IPR029058">
    <property type="entry name" value="AB_hydrolase_fold"/>
</dbReference>
<evidence type="ECO:0000256" key="4">
    <source>
        <dbReference type="RuleBase" id="RU361235"/>
    </source>
</evidence>
<name>A0A8S1ECA2_9PELO</name>
<dbReference type="InterPro" id="IPR043187">
    <property type="entry name" value="CM06B1-like"/>
</dbReference>
<dbReference type="InterPro" id="IPR002018">
    <property type="entry name" value="CarbesteraseB"/>
</dbReference>
<gene>
    <name evidence="6" type="ORF">CBOVIS_LOCUS2657</name>
</gene>
<evidence type="ECO:0000256" key="2">
    <source>
        <dbReference type="ARBA" id="ARBA00022487"/>
    </source>
</evidence>
<organism evidence="6 7">
    <name type="scientific">Caenorhabditis bovis</name>
    <dbReference type="NCBI Taxonomy" id="2654633"/>
    <lineage>
        <taxon>Eukaryota</taxon>
        <taxon>Metazoa</taxon>
        <taxon>Ecdysozoa</taxon>
        <taxon>Nematoda</taxon>
        <taxon>Chromadorea</taxon>
        <taxon>Rhabditida</taxon>
        <taxon>Rhabditina</taxon>
        <taxon>Rhabditomorpha</taxon>
        <taxon>Rhabditoidea</taxon>
        <taxon>Rhabditidae</taxon>
        <taxon>Peloderinae</taxon>
        <taxon>Caenorhabditis</taxon>
    </lineage>
</organism>
<dbReference type="EC" id="3.1.1.-" evidence="4"/>
<keyword evidence="2" id="KW-0719">Serine esterase</keyword>
<keyword evidence="3 4" id="KW-0378">Hydrolase</keyword>
<dbReference type="EMBL" id="CADEPM010000002">
    <property type="protein sequence ID" value="CAB3399558.1"/>
    <property type="molecule type" value="Genomic_DNA"/>
</dbReference>
<dbReference type="PROSITE" id="PS00122">
    <property type="entry name" value="CARBOXYLESTERASE_B_1"/>
    <property type="match status" value="1"/>
</dbReference>
<dbReference type="AlphaFoldDB" id="A0A8S1ECA2"/>
<accession>A0A8S1ECA2</accession>